<reference evidence="6" key="1">
    <citation type="submission" date="2022-03" db="EMBL/GenBank/DDBJ databases">
        <title>Fererhizobium litorale gen. nov., sp. nov., isolated from sandy sediments of the Sea of Japan seashore.</title>
        <authorList>
            <person name="Romanenko L."/>
            <person name="Kurilenko V."/>
            <person name="Otstavnykh N."/>
            <person name="Svetashev V."/>
            <person name="Tekutyeva L."/>
            <person name="Isaeva M."/>
            <person name="Mikhailov V."/>
        </authorList>
    </citation>
    <scope>NUCLEOTIDE SEQUENCE</scope>
    <source>
        <strain evidence="6">KMM 9576</strain>
    </source>
</reference>
<gene>
    <name evidence="6" type="primary">recX</name>
    <name evidence="6" type="ORF">MRS75_20050</name>
</gene>
<evidence type="ECO:0000313" key="6">
    <source>
        <dbReference type="EMBL" id="MDI7924361.1"/>
    </source>
</evidence>
<comment type="subcellular location">
    <subcellularLocation>
        <location evidence="1">Cytoplasm</location>
    </subcellularLocation>
</comment>
<keyword evidence="4" id="KW-0963">Cytoplasm</keyword>
<dbReference type="Gene3D" id="1.10.10.10">
    <property type="entry name" value="Winged helix-like DNA-binding domain superfamily/Winged helix DNA-binding domain"/>
    <property type="match status" value="1"/>
</dbReference>
<dbReference type="GO" id="GO:0005737">
    <property type="term" value="C:cytoplasm"/>
    <property type="evidence" value="ECO:0007669"/>
    <property type="project" value="UniProtKB-SubCell"/>
</dbReference>
<dbReference type="EMBL" id="JALDYZ010000014">
    <property type="protein sequence ID" value="MDI7924361.1"/>
    <property type="molecule type" value="Genomic_DNA"/>
</dbReference>
<sequence length="184" mass="20616">MTEDSTNTDIPTPRMLAWARNSTIYRLDRQMMTERQLFDAISRKARQKFADISDMQLRAVADFAVRFAYDNKGLDDAAYAEISTRSGVRSGRSKRLIARKLSQKGVENSLVDEALQQADDLVAAVVFARKRGFGPFRRGELDEKRKAKELAAFARNGFGYEIGKKVFEMSPPEAEDALSTGLPG</sequence>
<evidence type="ECO:0000256" key="1">
    <source>
        <dbReference type="ARBA" id="ARBA00004496"/>
    </source>
</evidence>
<comment type="similarity">
    <text evidence="2">Belongs to the RecX family.</text>
</comment>
<comment type="caution">
    <text evidence="6">The sequence shown here is derived from an EMBL/GenBank/DDBJ whole genome shotgun (WGS) entry which is preliminary data.</text>
</comment>
<name>A0AAE3QG14_9HYPH</name>
<feature type="domain" description="RecX second three-helical" evidence="5">
    <location>
        <begin position="75"/>
        <end position="115"/>
    </location>
</feature>
<dbReference type="InterPro" id="IPR036388">
    <property type="entry name" value="WH-like_DNA-bd_sf"/>
</dbReference>
<dbReference type="Proteomes" id="UP001161580">
    <property type="component" value="Unassembled WGS sequence"/>
</dbReference>
<dbReference type="Pfam" id="PF02631">
    <property type="entry name" value="RecX_HTH2"/>
    <property type="match status" value="1"/>
</dbReference>
<protein>
    <recommendedName>
        <fullName evidence="3">Regulatory protein RecX</fullName>
    </recommendedName>
</protein>
<organism evidence="6 7">
    <name type="scientific">Ferirhizobium litorale</name>
    <dbReference type="NCBI Taxonomy" id="2927786"/>
    <lineage>
        <taxon>Bacteria</taxon>
        <taxon>Pseudomonadati</taxon>
        <taxon>Pseudomonadota</taxon>
        <taxon>Alphaproteobacteria</taxon>
        <taxon>Hyphomicrobiales</taxon>
        <taxon>Rhizobiaceae</taxon>
        <taxon>Ferirhizobium</taxon>
    </lineage>
</organism>
<dbReference type="NCBIfam" id="NF001060">
    <property type="entry name" value="PRK00117.4-4"/>
    <property type="match status" value="1"/>
</dbReference>
<dbReference type="InterPro" id="IPR053924">
    <property type="entry name" value="RecX_HTH_2nd"/>
</dbReference>
<evidence type="ECO:0000256" key="2">
    <source>
        <dbReference type="ARBA" id="ARBA00009695"/>
    </source>
</evidence>
<evidence type="ECO:0000256" key="3">
    <source>
        <dbReference type="ARBA" id="ARBA00018111"/>
    </source>
</evidence>
<keyword evidence="7" id="KW-1185">Reference proteome</keyword>
<accession>A0AAE3QG14</accession>
<evidence type="ECO:0000259" key="5">
    <source>
        <dbReference type="Pfam" id="PF02631"/>
    </source>
</evidence>
<dbReference type="RefSeq" id="WP_311787100.1">
    <property type="nucleotide sequence ID" value="NZ_JALDYY010000007.1"/>
</dbReference>
<evidence type="ECO:0000313" key="7">
    <source>
        <dbReference type="Proteomes" id="UP001161580"/>
    </source>
</evidence>
<dbReference type="AlphaFoldDB" id="A0AAE3QG14"/>
<evidence type="ECO:0000256" key="4">
    <source>
        <dbReference type="ARBA" id="ARBA00022490"/>
    </source>
</evidence>
<proteinExistence type="inferred from homology"/>